<dbReference type="EMBL" id="CAXLJL010000467">
    <property type="protein sequence ID" value="CAL5138046.1"/>
    <property type="molecule type" value="Genomic_DNA"/>
</dbReference>
<feature type="compositionally biased region" description="Basic and acidic residues" evidence="15">
    <location>
        <begin position="1444"/>
        <end position="1453"/>
    </location>
</feature>
<dbReference type="FunFam" id="3.30.40.10:FF:000001">
    <property type="entry name" value="chromodomain-helicase-DNA-binding protein 3 isoform X1"/>
    <property type="match status" value="1"/>
</dbReference>
<feature type="domain" description="PHD-type" evidence="17">
    <location>
        <begin position="303"/>
        <end position="350"/>
    </location>
</feature>
<comment type="subcellular location">
    <subcellularLocation>
        <location evidence="1">Nucleus</location>
    </subcellularLocation>
</comment>
<dbReference type="SMART" id="SM00298">
    <property type="entry name" value="CHROMO"/>
    <property type="match status" value="2"/>
</dbReference>
<dbReference type="CDD" id="cd18662">
    <property type="entry name" value="CD2_tandem_CHD3-4_like"/>
    <property type="match status" value="1"/>
</dbReference>
<evidence type="ECO:0000256" key="7">
    <source>
        <dbReference type="ARBA" id="ARBA00022801"/>
    </source>
</evidence>
<dbReference type="SMART" id="SM01146">
    <property type="entry name" value="DUF1086"/>
    <property type="match status" value="1"/>
</dbReference>
<dbReference type="SMART" id="SM00249">
    <property type="entry name" value="PHD"/>
    <property type="match status" value="2"/>
</dbReference>
<keyword evidence="8" id="KW-0862">Zinc</keyword>
<feature type="region of interest" description="Disordered" evidence="15">
    <location>
        <begin position="109"/>
        <end position="282"/>
    </location>
</feature>
<feature type="compositionally biased region" description="Basic and acidic residues" evidence="15">
    <location>
        <begin position="1735"/>
        <end position="1756"/>
    </location>
</feature>
<dbReference type="GO" id="GO:0042393">
    <property type="term" value="F:histone binding"/>
    <property type="evidence" value="ECO:0007669"/>
    <property type="project" value="TreeGrafter"/>
</dbReference>
<feature type="domain" description="Helicase C-terminal" evidence="19">
    <location>
        <begin position="1143"/>
        <end position="1303"/>
    </location>
</feature>
<evidence type="ECO:0000256" key="9">
    <source>
        <dbReference type="ARBA" id="ARBA00022840"/>
    </source>
</evidence>
<dbReference type="InterPro" id="IPR027417">
    <property type="entry name" value="P-loop_NTPase"/>
</dbReference>
<dbReference type="Pfam" id="PF00176">
    <property type="entry name" value="SNF2-rel_dom"/>
    <property type="match status" value="1"/>
</dbReference>
<keyword evidence="13" id="KW-0539">Nucleus</keyword>
<dbReference type="Pfam" id="PF00385">
    <property type="entry name" value="Chromo"/>
    <property type="match status" value="1"/>
</dbReference>
<evidence type="ECO:0000259" key="17">
    <source>
        <dbReference type="PROSITE" id="PS50016"/>
    </source>
</evidence>
<keyword evidence="9" id="KW-0067">ATP-binding</keyword>
<feature type="region of interest" description="Disordered" evidence="15">
    <location>
        <begin position="1410"/>
        <end position="1482"/>
    </location>
</feature>
<keyword evidence="12" id="KW-0804">Transcription</keyword>
<dbReference type="SUPFAM" id="SSF52540">
    <property type="entry name" value="P-loop containing nucleoside triphosphate hydrolases"/>
    <property type="match status" value="2"/>
</dbReference>
<dbReference type="InterPro" id="IPR019787">
    <property type="entry name" value="Znf_PHD-finger"/>
</dbReference>
<feature type="compositionally biased region" description="Polar residues" evidence="15">
    <location>
        <begin position="1661"/>
        <end position="1675"/>
    </location>
</feature>
<feature type="compositionally biased region" description="Basic and acidic residues" evidence="15">
    <location>
        <begin position="31"/>
        <end position="40"/>
    </location>
</feature>
<feature type="compositionally biased region" description="Basic residues" evidence="15">
    <location>
        <begin position="196"/>
        <end position="207"/>
    </location>
</feature>
<feature type="domain" description="Chromo" evidence="16">
    <location>
        <begin position="683"/>
        <end position="732"/>
    </location>
</feature>
<evidence type="ECO:0000259" key="19">
    <source>
        <dbReference type="PROSITE" id="PS51194"/>
    </source>
</evidence>
<evidence type="ECO:0000313" key="21">
    <source>
        <dbReference type="Proteomes" id="UP001497525"/>
    </source>
</evidence>
<evidence type="ECO:0000256" key="3">
    <source>
        <dbReference type="ARBA" id="ARBA00022723"/>
    </source>
</evidence>
<dbReference type="PANTHER" id="PTHR45623:SF17">
    <property type="entry name" value="CHROMODOMAIN-HELICASE-DNA-BINDING PROTEIN 3-RELATED"/>
    <property type="match status" value="1"/>
</dbReference>
<evidence type="ECO:0000256" key="14">
    <source>
        <dbReference type="PROSITE-ProRule" id="PRU00146"/>
    </source>
</evidence>
<dbReference type="InterPro" id="IPR000330">
    <property type="entry name" value="SNF2_N"/>
</dbReference>
<gene>
    <name evidence="20" type="ORF">CDAUBV1_LOCUS12564</name>
</gene>
<dbReference type="InterPro" id="IPR009462">
    <property type="entry name" value="CHD_II_SANT-like"/>
</dbReference>
<dbReference type="CDD" id="cd15532">
    <property type="entry name" value="PHD2_CHD_II"/>
    <property type="match status" value="1"/>
</dbReference>
<evidence type="ECO:0000259" key="18">
    <source>
        <dbReference type="PROSITE" id="PS51192"/>
    </source>
</evidence>
<dbReference type="GO" id="GO:0016887">
    <property type="term" value="F:ATP hydrolysis activity"/>
    <property type="evidence" value="ECO:0007669"/>
    <property type="project" value="TreeGrafter"/>
</dbReference>
<feature type="compositionally biased region" description="Basic residues" evidence="15">
    <location>
        <begin position="1"/>
        <end position="13"/>
    </location>
</feature>
<feature type="domain" description="Helicase ATP-binding" evidence="18">
    <location>
        <begin position="824"/>
        <end position="1008"/>
    </location>
</feature>
<dbReference type="InterPro" id="IPR023780">
    <property type="entry name" value="Chromo_domain"/>
</dbReference>
<dbReference type="Gene3D" id="2.40.50.40">
    <property type="match status" value="2"/>
</dbReference>
<dbReference type="GO" id="GO:0008270">
    <property type="term" value="F:zinc ion binding"/>
    <property type="evidence" value="ECO:0007669"/>
    <property type="project" value="UniProtKB-KW"/>
</dbReference>
<dbReference type="PROSITE" id="PS01359">
    <property type="entry name" value="ZF_PHD_1"/>
    <property type="match status" value="2"/>
</dbReference>
<keyword evidence="3" id="KW-0479">Metal-binding</keyword>
<dbReference type="SMART" id="SM00487">
    <property type="entry name" value="DEXDc"/>
    <property type="match status" value="1"/>
</dbReference>
<keyword evidence="5" id="KW-0547">Nucleotide-binding</keyword>
<dbReference type="GO" id="GO:0003682">
    <property type="term" value="F:chromatin binding"/>
    <property type="evidence" value="ECO:0007669"/>
    <property type="project" value="TreeGrafter"/>
</dbReference>
<dbReference type="SUPFAM" id="SSF54160">
    <property type="entry name" value="Chromo domain-like"/>
    <property type="match status" value="2"/>
</dbReference>
<keyword evidence="6 14" id="KW-0863">Zinc-finger</keyword>
<dbReference type="InterPro" id="IPR049730">
    <property type="entry name" value="SNF2/RAD54-like_C"/>
</dbReference>
<dbReference type="GO" id="GO:0000785">
    <property type="term" value="C:chromatin"/>
    <property type="evidence" value="ECO:0007669"/>
    <property type="project" value="TreeGrafter"/>
</dbReference>
<dbReference type="PROSITE" id="PS51192">
    <property type="entry name" value="HELICASE_ATP_BIND_1"/>
    <property type="match status" value="1"/>
</dbReference>
<protein>
    <recommendedName>
        <fullName evidence="22">Chromodomain-helicase-DNA-binding protein 4</fullName>
    </recommendedName>
</protein>
<evidence type="ECO:0000256" key="4">
    <source>
        <dbReference type="ARBA" id="ARBA00022737"/>
    </source>
</evidence>
<feature type="compositionally biased region" description="Low complexity" evidence="15">
    <location>
        <begin position="257"/>
        <end position="266"/>
    </location>
</feature>
<evidence type="ECO:0000259" key="16">
    <source>
        <dbReference type="PROSITE" id="PS50013"/>
    </source>
</evidence>
<feature type="compositionally biased region" description="Acidic residues" evidence="15">
    <location>
        <begin position="1371"/>
        <end position="1383"/>
    </location>
</feature>
<dbReference type="SMART" id="SM00490">
    <property type="entry name" value="HELICc"/>
    <property type="match status" value="1"/>
</dbReference>
<feature type="compositionally biased region" description="Basic and acidic residues" evidence="15">
    <location>
        <begin position="1685"/>
        <end position="1712"/>
    </location>
</feature>
<dbReference type="InterPro" id="IPR038718">
    <property type="entry name" value="SNF2-like_sf"/>
</dbReference>
<dbReference type="PROSITE" id="PS50016">
    <property type="entry name" value="ZF_PHD_2"/>
    <property type="match status" value="2"/>
</dbReference>
<dbReference type="SUPFAM" id="SSF57903">
    <property type="entry name" value="FYVE/PHD zinc finger"/>
    <property type="match status" value="2"/>
</dbReference>
<dbReference type="FunFam" id="3.40.50.300:FF:000015">
    <property type="entry name" value="chromodomain-helicase-DNA-binding protein 9 isoform X1"/>
    <property type="match status" value="1"/>
</dbReference>
<keyword evidence="7" id="KW-0378">Hydrolase</keyword>
<keyword evidence="4" id="KW-0677">Repeat</keyword>
<feature type="compositionally biased region" description="Basic and acidic residues" evidence="15">
    <location>
        <begin position="1765"/>
        <end position="1789"/>
    </location>
</feature>
<proteinExistence type="predicted"/>
<keyword evidence="2" id="KW-0597">Phosphoprotein</keyword>
<feature type="region of interest" description="Disordered" evidence="15">
    <location>
        <begin position="357"/>
        <end position="388"/>
    </location>
</feature>
<dbReference type="FunFam" id="3.40.50.10810:FF:000001">
    <property type="entry name" value="chromodomain-helicase-DNA-binding protein 3 isoform X1"/>
    <property type="match status" value="1"/>
</dbReference>
<dbReference type="InterPro" id="IPR000953">
    <property type="entry name" value="Chromo/chromo_shadow_dom"/>
</dbReference>
<feature type="region of interest" description="Disordered" evidence="15">
    <location>
        <begin position="1367"/>
        <end position="1392"/>
    </location>
</feature>
<evidence type="ECO:0000256" key="2">
    <source>
        <dbReference type="ARBA" id="ARBA00022553"/>
    </source>
</evidence>
<dbReference type="Gene3D" id="1.10.10.60">
    <property type="entry name" value="Homeodomain-like"/>
    <property type="match status" value="1"/>
</dbReference>
<dbReference type="CDD" id="cd17994">
    <property type="entry name" value="DEXHc_CHD3_4_5"/>
    <property type="match status" value="1"/>
</dbReference>
<dbReference type="InterPro" id="IPR016197">
    <property type="entry name" value="Chromo-like_dom_sf"/>
</dbReference>
<reference evidence="20" key="1">
    <citation type="submission" date="2024-06" db="EMBL/GenBank/DDBJ databases">
        <authorList>
            <person name="Liu X."/>
            <person name="Lenzi L."/>
            <person name="Haldenby T S."/>
            <person name="Uol C."/>
        </authorList>
    </citation>
    <scope>NUCLEOTIDE SEQUENCE</scope>
</reference>
<dbReference type="Pfam" id="PF06465">
    <property type="entry name" value="DUF1087"/>
    <property type="match status" value="1"/>
</dbReference>
<dbReference type="Gene3D" id="3.40.50.300">
    <property type="entry name" value="P-loop containing nucleotide triphosphate hydrolases"/>
    <property type="match status" value="1"/>
</dbReference>
<feature type="compositionally biased region" description="Acidic residues" evidence="15">
    <location>
        <begin position="113"/>
        <end position="131"/>
    </location>
</feature>
<organism evidence="20 21">
    <name type="scientific">Calicophoron daubneyi</name>
    <name type="common">Rumen fluke</name>
    <name type="synonym">Paramphistomum daubneyi</name>
    <dbReference type="NCBI Taxonomy" id="300641"/>
    <lineage>
        <taxon>Eukaryota</taxon>
        <taxon>Metazoa</taxon>
        <taxon>Spiralia</taxon>
        <taxon>Lophotrochozoa</taxon>
        <taxon>Platyhelminthes</taxon>
        <taxon>Trematoda</taxon>
        <taxon>Digenea</taxon>
        <taxon>Plagiorchiida</taxon>
        <taxon>Pronocephalata</taxon>
        <taxon>Paramphistomoidea</taxon>
        <taxon>Paramphistomidae</taxon>
        <taxon>Calicophoron</taxon>
    </lineage>
</organism>
<dbReference type="Pfam" id="PF00271">
    <property type="entry name" value="Helicase_C"/>
    <property type="match status" value="1"/>
</dbReference>
<evidence type="ECO:0000256" key="15">
    <source>
        <dbReference type="SAM" id="MobiDB-lite"/>
    </source>
</evidence>
<dbReference type="Pfam" id="PF08073">
    <property type="entry name" value="CHDNT"/>
    <property type="match status" value="1"/>
</dbReference>
<evidence type="ECO:0000256" key="6">
    <source>
        <dbReference type="ARBA" id="ARBA00022771"/>
    </source>
</evidence>
<dbReference type="InterPro" id="IPR012957">
    <property type="entry name" value="CHD_C2"/>
</dbReference>
<feature type="region of interest" description="Disordered" evidence="15">
    <location>
        <begin position="1637"/>
        <end position="1789"/>
    </location>
</feature>
<dbReference type="PANTHER" id="PTHR45623">
    <property type="entry name" value="CHROMODOMAIN-HELICASE-DNA-BINDING PROTEIN 3-RELATED-RELATED"/>
    <property type="match status" value="1"/>
</dbReference>
<dbReference type="InterPro" id="IPR011011">
    <property type="entry name" value="Znf_FYVE_PHD"/>
</dbReference>
<keyword evidence="10" id="KW-0805">Transcription regulation</keyword>
<feature type="compositionally biased region" description="Polar residues" evidence="15">
    <location>
        <begin position="2010"/>
        <end position="2033"/>
    </location>
</feature>
<dbReference type="Gene3D" id="3.40.50.10810">
    <property type="entry name" value="Tandem AAA-ATPase domain"/>
    <property type="match status" value="1"/>
</dbReference>
<dbReference type="PROSITE" id="PS50013">
    <property type="entry name" value="CHROMO_2"/>
    <property type="match status" value="1"/>
</dbReference>
<evidence type="ECO:0000256" key="10">
    <source>
        <dbReference type="ARBA" id="ARBA00023015"/>
    </source>
</evidence>
<name>A0AAV2TNH0_CALDB</name>
<dbReference type="PROSITE" id="PS51194">
    <property type="entry name" value="HELICASE_CTER"/>
    <property type="match status" value="1"/>
</dbReference>
<dbReference type="Proteomes" id="UP001497525">
    <property type="component" value="Unassembled WGS sequence"/>
</dbReference>
<evidence type="ECO:0008006" key="22">
    <source>
        <dbReference type="Google" id="ProtNLM"/>
    </source>
</evidence>
<comment type="caution">
    <text evidence="20">The sequence shown here is derived from an EMBL/GenBank/DDBJ whole genome shotgun (WGS) entry which is preliminary data.</text>
</comment>
<dbReference type="InterPro" id="IPR001650">
    <property type="entry name" value="Helicase_C-like"/>
</dbReference>
<dbReference type="InterPro" id="IPR019786">
    <property type="entry name" value="Zinc_finger_PHD-type_CS"/>
</dbReference>
<feature type="domain" description="PHD-type" evidence="17">
    <location>
        <begin position="395"/>
        <end position="442"/>
    </location>
</feature>
<dbReference type="SMART" id="SM01147">
    <property type="entry name" value="DUF1087"/>
    <property type="match status" value="1"/>
</dbReference>
<dbReference type="InterPro" id="IPR014001">
    <property type="entry name" value="Helicase_ATP-bd"/>
</dbReference>
<dbReference type="InterPro" id="IPR012958">
    <property type="entry name" value="CHD_N"/>
</dbReference>
<feature type="region of interest" description="Disordered" evidence="15">
    <location>
        <begin position="516"/>
        <end position="541"/>
    </location>
</feature>
<dbReference type="Gene3D" id="3.30.40.10">
    <property type="entry name" value="Zinc/RING finger domain, C3HC4 (zinc finger)"/>
    <property type="match status" value="2"/>
</dbReference>
<evidence type="ECO:0000256" key="11">
    <source>
        <dbReference type="ARBA" id="ARBA00023125"/>
    </source>
</evidence>
<dbReference type="CDD" id="cd18793">
    <property type="entry name" value="SF2_C_SNF"/>
    <property type="match status" value="1"/>
</dbReference>
<evidence type="ECO:0000256" key="1">
    <source>
        <dbReference type="ARBA" id="ARBA00004123"/>
    </source>
</evidence>
<evidence type="ECO:0000256" key="12">
    <source>
        <dbReference type="ARBA" id="ARBA00023163"/>
    </source>
</evidence>
<feature type="region of interest" description="Disordered" evidence="15">
    <location>
        <begin position="2000"/>
        <end position="2033"/>
    </location>
</feature>
<dbReference type="GO" id="GO:0005634">
    <property type="term" value="C:nucleus"/>
    <property type="evidence" value="ECO:0007669"/>
    <property type="project" value="UniProtKB-SubCell"/>
</dbReference>
<dbReference type="Pfam" id="PF08074">
    <property type="entry name" value="CHDCT2"/>
    <property type="match status" value="1"/>
</dbReference>
<dbReference type="InterPro" id="IPR009463">
    <property type="entry name" value="DUF1087"/>
</dbReference>
<dbReference type="GO" id="GO:0003677">
    <property type="term" value="F:DNA binding"/>
    <property type="evidence" value="ECO:0007669"/>
    <property type="project" value="UniProtKB-KW"/>
</dbReference>
<dbReference type="InterPro" id="IPR001965">
    <property type="entry name" value="Znf_PHD"/>
</dbReference>
<dbReference type="Pfam" id="PF00628">
    <property type="entry name" value="PHD"/>
    <property type="match status" value="2"/>
</dbReference>
<evidence type="ECO:0000256" key="13">
    <source>
        <dbReference type="ARBA" id="ARBA00023242"/>
    </source>
</evidence>
<evidence type="ECO:0000256" key="8">
    <source>
        <dbReference type="ARBA" id="ARBA00022833"/>
    </source>
</evidence>
<evidence type="ECO:0000256" key="5">
    <source>
        <dbReference type="ARBA" id="ARBA00022741"/>
    </source>
</evidence>
<dbReference type="InterPro" id="IPR013083">
    <property type="entry name" value="Znf_RING/FYVE/PHD"/>
</dbReference>
<dbReference type="GO" id="GO:0140658">
    <property type="term" value="F:ATP-dependent chromatin remodeler activity"/>
    <property type="evidence" value="ECO:0007669"/>
    <property type="project" value="TreeGrafter"/>
</dbReference>
<sequence length="2033" mass="229721">MDSRERRRMKSKRTRDDDEDSCPSGPKRRSDRVSKKEKTVDQLCEELGIEDVEITYSTEDFENWTIQKLFDQYVRPLISQKNPHASREEIQKVLDAKWKEFAIMNPYIPKGEEDLDDDYDDADTETLDDDASDIRILSSSVKRRPRPVAKKPVAPPTPTGYATPLSGGAGSEATSQSPPPSPAVVTQAPTPPIKIKISKKKKKRGRRRNEDRSLGGHNTSDEEFERQLEEAELAQDEERDKRKRPSRRSNGAGGSNSAGSDGANPSVPKAGHSNQKTTARFPLVITQKLNKGGDEEGYETDHQDYCEVCQQGGEIMLCDTCPRAYHLVCLDPELEEAPEGAWSCPHCEKEGIGVNSRVENKDAEDSSMSAPAKNEKGAKTAPAPAIASPEKDEHQEFCTECRDGGDLICCENCPASYHMGCLSPPLTSIPEGVWLCPRCSCKPLKARVAKILTWRWFEPPKPEEDAYSARRSTSATAPAPASIDVQSVSDAAIPNTVLNPETADVPSNEAAHIATPSEFEAGATSKVSSKNAENGEEKTTATEPIVDGVSKIAVPTTETSVDTKSGTEALINATAEKSVKPLSKSGMSSGAAMIPVGHVKRPTREFFVKYADLSYWHCEWLSELQLDVHHPIMLRNYFKKNDMEEPPLPEDGSTYRGRARERVADPQNLEERFYKWGVRPEWLQIQRIIDHRSGRGNKEWFLVKWRDLSYDECTWEERDSEVADIGRYIEEYRTMRQVFMGHMCSTVGPDGTRTVVNTTKKHKSGRRTAKDTTTEKISTDLIRKLPPDRCLSDLKKQYTKQPEFLDDTGGQLHEYQLEGVNWLRFSYGNKVDTILADEMGLGKTIQTIAFLSSLYKEGHSRGPFLVAAPLSTIINWEREFEFWAPDLYVVSYVGDKDSRTVIREHEFSFDEGAVRGGSKAMRMRSGTSVRFHVLLTSYELISIDQALLGSIDWEVLVVDEAHRLKNNQSKFFRILTTYKIGYKLLLTGTPLQNNLEELFHLLHFMTPEKFNDMQGFLDEFADISKEEQVKKLHNMLGQHLLRRLKADVLHNMPSKGEFIVRVELSPMQKRYYKFILTRNFEALSCRGGGSQVSLINIMMDLKKCCNHPFLFPSAAEEAQRLPNGAYEGGGLRKASGKLELMSKMLRNLYNTKHRVLIFSQMTKMLDLLEDFLDFEGYKFERIDGAVTGQLRQDAIDRYNAPDSPSFVFLLSTRAGGLGINLASADTVIIYDSDWNPHNDIQAFSRAHRIGQANKVMIYRFVTRGTVEERVTQVAKKKMMLTHLVVRPGLGGKGSCQMSKKELDDILKFGTEDLFKEGEEDKDDEHCIVYDDAAIDRLLDRSQQGLEEKAIEMNDYLTSFKVAHYEKKGVVEEEEEESEEEEENREVIKQELDPADPTYWEKLLRHHFEQAQEDQSRVLGKGKRIRKQVNYSTTHEEEEWNQGMSDHDSDYSNKDEDDEEYDERDGGANGDLPVVGRRTRREREGRMPPLLARVNGQIEVLGFNARQRRSFLNAIMRYGLPPSNQPWSVRDLRCKPERVFRAYISLFMRHMCEPDTENSETYNDGVPREGISSQHVLSRIGIMALVRKKVQEFEVINGQWSIPELKPKLDEPEAEPDEAKTPELVIAQSTLTGIVAVPEEDTASDPKPNGVTSSDPAADLEVSQNGKLKLTGNSNGSADESSFADDASKTSDKTEPMDLDESKIASKSSKPEVKEDETEGPGTAVKLEAEPSVELADVKQTCKTDDTHGENDQKEVDSAGVNAQNKELENSERAPESEETEKVKKEDEVHTRPQPFMFNIADGGFTELHTIWLNEQRALIKDREAEIWHRRHDYWLLAGIVQHGYGRWQDIHNDPRYLIVNEPFKNEIQKPNFLEIKNRFLARRFKLLEQALIIEEQLRRAARLKIAADPSEHVQNLNRRFSELECLATGQQQLFNDALAGNKALVPLLHKVLTLMEDLLADMKQDVSRLVNLLPRLPPVSQRLQLSHTGLLSKLTQQISASKQLSHHTPKQATDATEATKETSSNQAQPEASS</sequence>
<dbReference type="CDD" id="cd15531">
    <property type="entry name" value="PHD1_CHD_II"/>
    <property type="match status" value="1"/>
</dbReference>
<dbReference type="GO" id="GO:0005524">
    <property type="term" value="F:ATP binding"/>
    <property type="evidence" value="ECO:0007669"/>
    <property type="project" value="UniProtKB-KW"/>
</dbReference>
<evidence type="ECO:0000313" key="20">
    <source>
        <dbReference type="EMBL" id="CAL5138046.1"/>
    </source>
</evidence>
<feature type="region of interest" description="Disordered" evidence="15">
    <location>
        <begin position="1"/>
        <end position="40"/>
    </location>
</feature>
<accession>A0AAV2TNH0</accession>
<keyword evidence="11" id="KW-0238">DNA-binding</keyword>
<dbReference type="Pfam" id="PF06461">
    <property type="entry name" value="CHDII_SANT-like"/>
    <property type="match status" value="1"/>
</dbReference>